<protein>
    <submittedName>
        <fullName evidence="11">Branched-chain amino acid ABC transporter permease</fullName>
    </submittedName>
</protein>
<evidence type="ECO:0000256" key="8">
    <source>
        <dbReference type="ARBA" id="ARBA00023136"/>
    </source>
</evidence>
<feature type="transmembrane region" description="Helical" evidence="10">
    <location>
        <begin position="232"/>
        <end position="256"/>
    </location>
</feature>
<evidence type="ECO:0000256" key="10">
    <source>
        <dbReference type="SAM" id="Phobius"/>
    </source>
</evidence>
<gene>
    <name evidence="11" type="ORF">ENU78_07105</name>
</gene>
<dbReference type="GO" id="GO:0015192">
    <property type="term" value="F:L-phenylalanine transmembrane transporter activity"/>
    <property type="evidence" value="ECO:0007669"/>
    <property type="project" value="TreeGrafter"/>
</dbReference>
<dbReference type="GO" id="GO:1903806">
    <property type="term" value="P:L-isoleucine import across plasma membrane"/>
    <property type="evidence" value="ECO:0007669"/>
    <property type="project" value="TreeGrafter"/>
</dbReference>
<comment type="similarity">
    <text evidence="9">Belongs to the binding-protein-dependent transport system permease family. LivHM subfamily.</text>
</comment>
<feature type="transmembrane region" description="Helical" evidence="10">
    <location>
        <begin position="62"/>
        <end position="84"/>
    </location>
</feature>
<evidence type="ECO:0000256" key="9">
    <source>
        <dbReference type="ARBA" id="ARBA00037998"/>
    </source>
</evidence>
<dbReference type="Pfam" id="PF02653">
    <property type="entry name" value="BPD_transp_2"/>
    <property type="match status" value="1"/>
</dbReference>
<name>A0A7C3Q148_DICTH</name>
<dbReference type="CDD" id="cd06582">
    <property type="entry name" value="TM_PBP1_LivH_like"/>
    <property type="match status" value="1"/>
</dbReference>
<evidence type="ECO:0000256" key="3">
    <source>
        <dbReference type="ARBA" id="ARBA00022475"/>
    </source>
</evidence>
<feature type="transmembrane region" description="Helical" evidence="10">
    <location>
        <begin position="96"/>
        <end position="122"/>
    </location>
</feature>
<evidence type="ECO:0000256" key="5">
    <source>
        <dbReference type="ARBA" id="ARBA00022692"/>
    </source>
</evidence>
<keyword evidence="2" id="KW-0813">Transport</keyword>
<feature type="transmembrane region" description="Helical" evidence="10">
    <location>
        <begin position="189"/>
        <end position="212"/>
    </location>
</feature>
<dbReference type="GO" id="GO:0042941">
    <property type="term" value="P:D-alanine transmembrane transport"/>
    <property type="evidence" value="ECO:0007669"/>
    <property type="project" value="TreeGrafter"/>
</dbReference>
<dbReference type="GO" id="GO:0015190">
    <property type="term" value="F:L-leucine transmembrane transporter activity"/>
    <property type="evidence" value="ECO:0007669"/>
    <property type="project" value="TreeGrafter"/>
</dbReference>
<comment type="caution">
    <text evidence="11">The sequence shown here is derived from an EMBL/GenBank/DDBJ whole genome shotgun (WGS) entry which is preliminary data.</text>
</comment>
<feature type="transmembrane region" description="Helical" evidence="10">
    <location>
        <begin position="6"/>
        <end position="26"/>
    </location>
</feature>
<dbReference type="SUPFAM" id="SSF81345">
    <property type="entry name" value="ABC transporter involved in vitamin B12 uptake, BtuC"/>
    <property type="match status" value="1"/>
</dbReference>
<keyword evidence="6" id="KW-0029">Amino-acid transport</keyword>
<keyword evidence="5 10" id="KW-0812">Transmembrane</keyword>
<reference evidence="11" key="1">
    <citation type="journal article" date="2020" name="mSystems">
        <title>Genome- and Community-Level Interaction Insights into Carbon Utilization and Element Cycling Functions of Hydrothermarchaeota in Hydrothermal Sediment.</title>
        <authorList>
            <person name="Zhou Z."/>
            <person name="Liu Y."/>
            <person name="Xu W."/>
            <person name="Pan J."/>
            <person name="Luo Z.H."/>
            <person name="Li M."/>
        </authorList>
    </citation>
    <scope>NUCLEOTIDE SEQUENCE [LARGE SCALE GENOMIC DNA]</scope>
    <source>
        <strain evidence="11">SpSt-70</strain>
    </source>
</reference>
<dbReference type="PANTHER" id="PTHR11795:SF371">
    <property type="entry name" value="HIGH-AFFINITY BRANCHED-CHAIN AMINO ACID TRANSPORT SYSTEM PERMEASE PROTEIN LIVH"/>
    <property type="match status" value="1"/>
</dbReference>
<feature type="transmembrane region" description="Helical" evidence="10">
    <location>
        <begin position="268"/>
        <end position="289"/>
    </location>
</feature>
<comment type="subcellular location">
    <subcellularLocation>
        <location evidence="1">Cell membrane</location>
        <topology evidence="1">Multi-pass membrane protein</topology>
    </subcellularLocation>
</comment>
<proteinExistence type="inferred from homology"/>
<dbReference type="PANTHER" id="PTHR11795">
    <property type="entry name" value="BRANCHED-CHAIN AMINO ACID TRANSPORT SYSTEM PERMEASE PROTEIN LIVH"/>
    <property type="match status" value="1"/>
</dbReference>
<feature type="transmembrane region" description="Helical" evidence="10">
    <location>
        <begin position="142"/>
        <end position="160"/>
    </location>
</feature>
<evidence type="ECO:0000313" key="11">
    <source>
        <dbReference type="EMBL" id="HGK24180.1"/>
    </source>
</evidence>
<dbReference type="GO" id="GO:0015808">
    <property type="term" value="P:L-alanine transport"/>
    <property type="evidence" value="ECO:0007669"/>
    <property type="project" value="TreeGrafter"/>
</dbReference>
<evidence type="ECO:0000256" key="2">
    <source>
        <dbReference type="ARBA" id="ARBA00022448"/>
    </source>
</evidence>
<evidence type="ECO:0000256" key="7">
    <source>
        <dbReference type="ARBA" id="ARBA00022989"/>
    </source>
</evidence>
<evidence type="ECO:0000256" key="1">
    <source>
        <dbReference type="ARBA" id="ARBA00004651"/>
    </source>
</evidence>
<dbReference type="EMBL" id="DTDV01000019">
    <property type="protein sequence ID" value="HGK24180.1"/>
    <property type="molecule type" value="Genomic_DNA"/>
</dbReference>
<keyword evidence="3" id="KW-1003">Cell membrane</keyword>
<evidence type="ECO:0000256" key="6">
    <source>
        <dbReference type="ARBA" id="ARBA00022970"/>
    </source>
</evidence>
<dbReference type="InterPro" id="IPR001851">
    <property type="entry name" value="ABC_transp_permease"/>
</dbReference>
<evidence type="ECO:0000256" key="4">
    <source>
        <dbReference type="ARBA" id="ARBA00022519"/>
    </source>
</evidence>
<sequence length="293" mass="31523">MLENILQQIINGISLGSIYALIALGYTMVYGILRLINFAHGDIYMLGAFIGFFALGSWNMPFAIGLIIAMLLTAIIGILVEKLAYKPLRNAPRISLLITAIGVSFLLENIMVLLVGATPRAFPQKISTEVYLIGNIIVTNKQIIILSVSIFLMLFLQFVVNKTKIGRAMRAVSQDKEMAQMLGVNIDNVISFTFALGSALAAAGGVLVGMYFNKIEPYMGVMPGLKAFVSAVLGGIGIIPGAMLGGFIMGIAEVLVSAFISSTIRDAIAFIILIVILLVKPTGILGKYMREKV</sequence>
<dbReference type="GO" id="GO:0005886">
    <property type="term" value="C:plasma membrane"/>
    <property type="evidence" value="ECO:0007669"/>
    <property type="project" value="UniProtKB-SubCell"/>
</dbReference>
<keyword evidence="7 10" id="KW-1133">Transmembrane helix</keyword>
<keyword evidence="8 10" id="KW-0472">Membrane</keyword>
<organism evidence="11">
    <name type="scientific">Dictyoglomus thermophilum</name>
    <dbReference type="NCBI Taxonomy" id="14"/>
    <lineage>
        <taxon>Bacteria</taxon>
        <taxon>Pseudomonadati</taxon>
        <taxon>Dictyoglomota</taxon>
        <taxon>Dictyoglomia</taxon>
        <taxon>Dictyoglomales</taxon>
        <taxon>Dictyoglomaceae</taxon>
        <taxon>Dictyoglomus</taxon>
    </lineage>
</organism>
<dbReference type="InterPro" id="IPR037294">
    <property type="entry name" value="ABC_BtuC-like"/>
</dbReference>
<dbReference type="AlphaFoldDB" id="A0A7C3Q148"/>
<dbReference type="InterPro" id="IPR052157">
    <property type="entry name" value="BCAA_transport_permease"/>
</dbReference>
<keyword evidence="4" id="KW-0997">Cell inner membrane</keyword>
<dbReference type="GO" id="GO:0005304">
    <property type="term" value="F:L-valine transmembrane transporter activity"/>
    <property type="evidence" value="ECO:0007669"/>
    <property type="project" value="TreeGrafter"/>
</dbReference>
<dbReference type="GO" id="GO:0015188">
    <property type="term" value="F:L-isoleucine transmembrane transporter activity"/>
    <property type="evidence" value="ECO:0007669"/>
    <property type="project" value="TreeGrafter"/>
</dbReference>
<accession>A0A7C3Q148</accession>